<dbReference type="InterPro" id="IPR045293">
    <property type="entry name" value="Complex1_LYR_LYRM2"/>
</dbReference>
<keyword evidence="4" id="KW-0496">Mitochondrion</keyword>
<dbReference type="GO" id="GO:0005739">
    <property type="term" value="C:mitochondrion"/>
    <property type="evidence" value="ECO:0007669"/>
    <property type="project" value="UniProtKB-SubCell"/>
</dbReference>
<dbReference type="CDD" id="cd20262">
    <property type="entry name" value="Complex1_LYR_LYRM2"/>
    <property type="match status" value="1"/>
</dbReference>
<dbReference type="InterPro" id="IPR008011">
    <property type="entry name" value="Complex1_LYR_dom"/>
</dbReference>
<keyword evidence="9" id="KW-1185">Reference proteome</keyword>
<keyword evidence="3" id="KW-0809">Transit peptide</keyword>
<comment type="function">
    <text evidence="6">Involved in efficient integration of the N-module into mitochondrial respiratory chain complex I.</text>
</comment>
<dbReference type="Pfam" id="PF05347">
    <property type="entry name" value="Complex1_LYR"/>
    <property type="match status" value="1"/>
</dbReference>
<evidence type="ECO:0000256" key="5">
    <source>
        <dbReference type="ARBA" id="ARBA00026235"/>
    </source>
</evidence>
<evidence type="ECO:0000256" key="2">
    <source>
        <dbReference type="ARBA" id="ARBA00009508"/>
    </source>
</evidence>
<organism evidence="8 9">
    <name type="scientific">Brachionus calyciflorus</name>
    <dbReference type="NCBI Taxonomy" id="104777"/>
    <lineage>
        <taxon>Eukaryota</taxon>
        <taxon>Metazoa</taxon>
        <taxon>Spiralia</taxon>
        <taxon>Gnathifera</taxon>
        <taxon>Rotifera</taxon>
        <taxon>Eurotatoria</taxon>
        <taxon>Monogononta</taxon>
        <taxon>Pseudotrocha</taxon>
        <taxon>Ploima</taxon>
        <taxon>Brachionidae</taxon>
        <taxon>Brachionus</taxon>
    </lineage>
</organism>
<sequence length="85" mass="10060">MMKADKIVLNLKQFMLRREVLKAYKDILKACYSIQDDSYRNEMINWTRHDFKMNKNLSDEAGIKISLTRAKMSLKELQTSINMAK</sequence>
<dbReference type="OrthoDB" id="74240at2759"/>
<protein>
    <recommendedName>
        <fullName evidence="5">LYR motif-containing protein 2</fullName>
    </recommendedName>
</protein>
<evidence type="ECO:0000313" key="9">
    <source>
        <dbReference type="Proteomes" id="UP000663879"/>
    </source>
</evidence>
<dbReference type="PANTHER" id="PTHR13675:SF0">
    <property type="entry name" value="LYR MOTIF-CONTAINING PROTEIN 2"/>
    <property type="match status" value="1"/>
</dbReference>
<evidence type="ECO:0000259" key="7">
    <source>
        <dbReference type="Pfam" id="PF05347"/>
    </source>
</evidence>
<name>A0A814NRR2_9BILA</name>
<reference evidence="8" key="1">
    <citation type="submission" date="2021-02" db="EMBL/GenBank/DDBJ databases">
        <authorList>
            <person name="Nowell W R."/>
        </authorList>
    </citation>
    <scope>NUCLEOTIDE SEQUENCE</scope>
    <source>
        <strain evidence="8">Ploen Becks lab</strain>
    </source>
</reference>
<proteinExistence type="inferred from homology"/>
<evidence type="ECO:0000313" key="8">
    <source>
        <dbReference type="EMBL" id="CAF1096955.1"/>
    </source>
</evidence>
<dbReference type="Proteomes" id="UP000663879">
    <property type="component" value="Unassembled WGS sequence"/>
</dbReference>
<accession>A0A814NRR2</accession>
<evidence type="ECO:0000256" key="1">
    <source>
        <dbReference type="ARBA" id="ARBA00004173"/>
    </source>
</evidence>
<comment type="subcellular location">
    <subcellularLocation>
        <location evidence="1">Mitochondrion</location>
    </subcellularLocation>
</comment>
<dbReference type="PANTHER" id="PTHR13675">
    <property type="entry name" value="LYR MOTIF-CONTAINING PROTEIN 2"/>
    <property type="match status" value="1"/>
</dbReference>
<evidence type="ECO:0000256" key="6">
    <source>
        <dbReference type="ARBA" id="ARBA00044735"/>
    </source>
</evidence>
<comment type="similarity">
    <text evidence="2">Belongs to the complex I LYR family.</text>
</comment>
<evidence type="ECO:0000256" key="3">
    <source>
        <dbReference type="ARBA" id="ARBA00022946"/>
    </source>
</evidence>
<comment type="caution">
    <text evidence="8">The sequence shown here is derived from an EMBL/GenBank/DDBJ whole genome shotgun (WGS) entry which is preliminary data.</text>
</comment>
<dbReference type="AlphaFoldDB" id="A0A814NRR2"/>
<gene>
    <name evidence="8" type="ORF">OXX778_LOCUS20956</name>
</gene>
<dbReference type="EMBL" id="CAJNOC010007333">
    <property type="protein sequence ID" value="CAF1096955.1"/>
    <property type="molecule type" value="Genomic_DNA"/>
</dbReference>
<feature type="domain" description="Complex 1 LYR protein" evidence="7">
    <location>
        <begin position="18"/>
        <end position="76"/>
    </location>
</feature>
<evidence type="ECO:0000256" key="4">
    <source>
        <dbReference type="ARBA" id="ARBA00023128"/>
    </source>
</evidence>